<dbReference type="Proteomes" id="UP000424527">
    <property type="component" value="Unassembled WGS sequence"/>
</dbReference>
<evidence type="ECO:0000313" key="3">
    <source>
        <dbReference type="Proteomes" id="UP000424527"/>
    </source>
</evidence>
<organism evidence="2 3">
    <name type="scientific">Larimichthys crocea</name>
    <name type="common">Large yellow croaker</name>
    <name type="synonym">Pseudosciaena crocea</name>
    <dbReference type="NCBI Taxonomy" id="215358"/>
    <lineage>
        <taxon>Eukaryota</taxon>
        <taxon>Metazoa</taxon>
        <taxon>Chordata</taxon>
        <taxon>Craniata</taxon>
        <taxon>Vertebrata</taxon>
        <taxon>Euteleostomi</taxon>
        <taxon>Actinopterygii</taxon>
        <taxon>Neopterygii</taxon>
        <taxon>Teleostei</taxon>
        <taxon>Neoteleostei</taxon>
        <taxon>Acanthomorphata</taxon>
        <taxon>Eupercaria</taxon>
        <taxon>Sciaenidae</taxon>
        <taxon>Larimichthys</taxon>
    </lineage>
</organism>
<reference evidence="2 3" key="1">
    <citation type="submission" date="2019-07" db="EMBL/GenBank/DDBJ databases">
        <title>Chromosome genome assembly for large yellow croaker.</title>
        <authorList>
            <person name="Xiao S."/>
        </authorList>
    </citation>
    <scope>NUCLEOTIDE SEQUENCE [LARGE SCALE GENOMIC DNA]</scope>
    <source>
        <strain evidence="2">JMULYC20181020</strain>
        <tissue evidence="2">Muscle</tissue>
    </source>
</reference>
<accession>A0A6G0IX57</accession>
<feature type="compositionally biased region" description="Low complexity" evidence="1">
    <location>
        <begin position="131"/>
        <end position="140"/>
    </location>
</feature>
<evidence type="ECO:0000256" key="1">
    <source>
        <dbReference type="SAM" id="MobiDB-lite"/>
    </source>
</evidence>
<feature type="compositionally biased region" description="Basic and acidic residues" evidence="1">
    <location>
        <begin position="183"/>
        <end position="193"/>
    </location>
</feature>
<dbReference type="EMBL" id="REGW02000005">
    <property type="protein sequence ID" value="KAE8295861.1"/>
    <property type="molecule type" value="Genomic_DNA"/>
</dbReference>
<feature type="region of interest" description="Disordered" evidence="1">
    <location>
        <begin position="82"/>
        <end position="193"/>
    </location>
</feature>
<comment type="caution">
    <text evidence="2">The sequence shown here is derived from an EMBL/GenBank/DDBJ whole genome shotgun (WGS) entry which is preliminary data.</text>
</comment>
<feature type="compositionally biased region" description="Basic and acidic residues" evidence="1">
    <location>
        <begin position="150"/>
        <end position="162"/>
    </location>
</feature>
<protein>
    <submittedName>
        <fullName evidence="2">Uncharacterized protein</fullName>
    </submittedName>
</protein>
<feature type="compositionally biased region" description="Polar residues" evidence="1">
    <location>
        <begin position="1"/>
        <end position="11"/>
    </location>
</feature>
<gene>
    <name evidence="2" type="ORF">D5F01_LYC04597</name>
</gene>
<evidence type="ECO:0000313" key="2">
    <source>
        <dbReference type="EMBL" id="KAE8295861.1"/>
    </source>
</evidence>
<dbReference type="AlphaFoldDB" id="A0A6G0IX57"/>
<feature type="compositionally biased region" description="Basic and acidic residues" evidence="1">
    <location>
        <begin position="39"/>
        <end position="63"/>
    </location>
</feature>
<sequence>MSAGGSPQSVPAEQRSLVGLSKAAEPVSDGLRTGAGRHRGVEVERTRTTEEVRAPERGGRMEEGGGAAAAAAAAAAAEIDVVSNGQPAMQPQRGDVAPTGSARRRAPPPPPPAAELASCATGCAGRGGGQAAAPQSAPGTERNAADNDDGEGRGEGWGRESRGFGGVWPRGGSSSSARATDLPGRERREADCE</sequence>
<name>A0A6G0IX57_LARCR</name>
<proteinExistence type="predicted"/>
<keyword evidence="3" id="KW-1185">Reference proteome</keyword>
<feature type="region of interest" description="Disordered" evidence="1">
    <location>
        <begin position="1"/>
        <end position="67"/>
    </location>
</feature>